<feature type="region of interest" description="Disordered" evidence="1">
    <location>
        <begin position="100"/>
        <end position="173"/>
    </location>
</feature>
<evidence type="ECO:0000313" key="3">
    <source>
        <dbReference type="Proteomes" id="UP000762676"/>
    </source>
</evidence>
<evidence type="ECO:0000256" key="1">
    <source>
        <dbReference type="SAM" id="MobiDB-lite"/>
    </source>
</evidence>
<proteinExistence type="predicted"/>
<accession>A0AAV4HZI4</accession>
<sequence>MSTLTFFNSALPLFQGAAPTPATVTRLGRGTRPPPGFEAVVTTRLTVRPTSGPGITFDVSSSSPYPLTVMPTPMSIPTCPSVVAPTTAVNPYTQTPLVSVESTVSPSPTVDTRMTDVSLHTPLPDKQGSTASKSAPKNKQEKCRKVKHSGNRYRGYSSRGRNKSSTSAGLEERKPTKCLVHGCTHEDVMAKPYFFKHHVPRTST</sequence>
<evidence type="ECO:0000313" key="2">
    <source>
        <dbReference type="EMBL" id="GFS03644.1"/>
    </source>
</evidence>
<reference evidence="2 3" key="1">
    <citation type="journal article" date="2021" name="Elife">
        <title>Chloroplast acquisition without the gene transfer in kleptoplastic sea slugs, Plakobranchus ocellatus.</title>
        <authorList>
            <person name="Maeda T."/>
            <person name="Takahashi S."/>
            <person name="Yoshida T."/>
            <person name="Shimamura S."/>
            <person name="Takaki Y."/>
            <person name="Nagai Y."/>
            <person name="Toyoda A."/>
            <person name="Suzuki Y."/>
            <person name="Arimoto A."/>
            <person name="Ishii H."/>
            <person name="Satoh N."/>
            <person name="Nishiyama T."/>
            <person name="Hasebe M."/>
            <person name="Maruyama T."/>
            <person name="Minagawa J."/>
            <person name="Obokata J."/>
            <person name="Shigenobu S."/>
        </authorList>
    </citation>
    <scope>NUCLEOTIDE SEQUENCE [LARGE SCALE GENOMIC DNA]</scope>
</reference>
<gene>
    <name evidence="2" type="ORF">ElyMa_002891900</name>
</gene>
<keyword evidence="3" id="KW-1185">Reference proteome</keyword>
<comment type="caution">
    <text evidence="2">The sequence shown here is derived from an EMBL/GenBank/DDBJ whole genome shotgun (WGS) entry which is preliminary data.</text>
</comment>
<feature type="compositionally biased region" description="Low complexity" evidence="1">
    <location>
        <begin position="152"/>
        <end position="165"/>
    </location>
</feature>
<name>A0AAV4HZI4_9GAST</name>
<dbReference type="Proteomes" id="UP000762676">
    <property type="component" value="Unassembled WGS sequence"/>
</dbReference>
<protein>
    <submittedName>
        <fullName evidence="2">Uncharacterized protein</fullName>
    </submittedName>
</protein>
<feature type="compositionally biased region" description="Polar residues" evidence="1">
    <location>
        <begin position="127"/>
        <end position="137"/>
    </location>
</feature>
<organism evidence="2 3">
    <name type="scientific">Elysia marginata</name>
    <dbReference type="NCBI Taxonomy" id="1093978"/>
    <lineage>
        <taxon>Eukaryota</taxon>
        <taxon>Metazoa</taxon>
        <taxon>Spiralia</taxon>
        <taxon>Lophotrochozoa</taxon>
        <taxon>Mollusca</taxon>
        <taxon>Gastropoda</taxon>
        <taxon>Heterobranchia</taxon>
        <taxon>Euthyneura</taxon>
        <taxon>Panpulmonata</taxon>
        <taxon>Sacoglossa</taxon>
        <taxon>Placobranchoidea</taxon>
        <taxon>Plakobranchidae</taxon>
        <taxon>Elysia</taxon>
    </lineage>
</organism>
<dbReference type="AlphaFoldDB" id="A0AAV4HZI4"/>
<feature type="compositionally biased region" description="Low complexity" evidence="1">
    <location>
        <begin position="100"/>
        <end position="112"/>
    </location>
</feature>
<dbReference type="EMBL" id="BMAT01005989">
    <property type="protein sequence ID" value="GFS03644.1"/>
    <property type="molecule type" value="Genomic_DNA"/>
</dbReference>